<organism evidence="6 7">
    <name type="scientific">Arcobacter caeni</name>
    <dbReference type="NCBI Taxonomy" id="1912877"/>
    <lineage>
        <taxon>Bacteria</taxon>
        <taxon>Pseudomonadati</taxon>
        <taxon>Campylobacterota</taxon>
        <taxon>Epsilonproteobacteria</taxon>
        <taxon>Campylobacterales</taxon>
        <taxon>Arcobacteraceae</taxon>
        <taxon>Arcobacter</taxon>
    </lineage>
</organism>
<dbReference type="PANTHER" id="PTHR32347:SF29">
    <property type="entry name" value="UPF0194 MEMBRANE PROTEIN YBHG"/>
    <property type="match status" value="1"/>
</dbReference>
<dbReference type="InterPro" id="IPR058636">
    <property type="entry name" value="Beta-barrel_YknX"/>
</dbReference>
<feature type="coiled-coil region" evidence="3">
    <location>
        <begin position="75"/>
        <end position="128"/>
    </location>
</feature>
<dbReference type="AlphaFoldDB" id="A0A363D3P9"/>
<dbReference type="PANTHER" id="PTHR32347">
    <property type="entry name" value="EFFLUX SYSTEM COMPONENT YKNX-RELATED"/>
    <property type="match status" value="1"/>
</dbReference>
<evidence type="ECO:0000313" key="6">
    <source>
        <dbReference type="EMBL" id="PUE65893.1"/>
    </source>
</evidence>
<feature type="domain" description="YbhG-like alpha-helical hairpin" evidence="4">
    <location>
        <begin position="67"/>
        <end position="194"/>
    </location>
</feature>
<dbReference type="OrthoDB" id="9778236at2"/>
<feature type="domain" description="YknX-like beta-barrel" evidence="5">
    <location>
        <begin position="234"/>
        <end position="312"/>
    </location>
</feature>
<dbReference type="Pfam" id="PF25990">
    <property type="entry name" value="Beta-barrel_YknX"/>
    <property type="match status" value="1"/>
</dbReference>
<evidence type="ECO:0000256" key="2">
    <source>
        <dbReference type="ARBA" id="ARBA00023054"/>
    </source>
</evidence>
<accession>A0A363D3P9</accession>
<comment type="caution">
    <text evidence="6">The sequence shown here is derived from an EMBL/GenBank/DDBJ whole genome shotgun (WGS) entry which is preliminary data.</text>
</comment>
<gene>
    <name evidence="6" type="ORF">B0174_03440</name>
</gene>
<evidence type="ECO:0000256" key="1">
    <source>
        <dbReference type="ARBA" id="ARBA00004196"/>
    </source>
</evidence>
<dbReference type="Gene3D" id="1.10.287.470">
    <property type="entry name" value="Helix hairpin bin"/>
    <property type="match status" value="1"/>
</dbReference>
<dbReference type="Pfam" id="PF25881">
    <property type="entry name" value="HH_YBHG"/>
    <property type="match status" value="1"/>
</dbReference>
<proteinExistence type="predicted"/>
<keyword evidence="7" id="KW-1185">Reference proteome</keyword>
<dbReference type="Gene3D" id="2.40.30.170">
    <property type="match status" value="1"/>
</dbReference>
<dbReference type="EMBL" id="MUXE01000003">
    <property type="protein sequence ID" value="PUE65893.1"/>
    <property type="molecule type" value="Genomic_DNA"/>
</dbReference>
<keyword evidence="2 3" id="KW-0175">Coiled coil</keyword>
<dbReference type="Proteomes" id="UP000251135">
    <property type="component" value="Unassembled WGS sequence"/>
</dbReference>
<dbReference type="GO" id="GO:0030313">
    <property type="term" value="C:cell envelope"/>
    <property type="evidence" value="ECO:0007669"/>
    <property type="project" value="UniProtKB-SubCell"/>
</dbReference>
<reference evidence="6 7" key="1">
    <citation type="submission" date="2017-02" db="EMBL/GenBank/DDBJ databases">
        <title>Arcobacter caeni sp. nov, a new Arcobacter species isolated from reclaimed water.</title>
        <authorList>
            <person name="Figueras M.J."/>
            <person name="Perez-Cataluna A."/>
            <person name="Salas-Masso N."/>
        </authorList>
    </citation>
    <scope>NUCLEOTIDE SEQUENCE [LARGE SCALE GENOMIC DNA]</scope>
    <source>
        <strain evidence="6 7">RW17-10</strain>
    </source>
</reference>
<evidence type="ECO:0000256" key="3">
    <source>
        <dbReference type="SAM" id="Coils"/>
    </source>
</evidence>
<dbReference type="Gene3D" id="2.40.50.100">
    <property type="match status" value="1"/>
</dbReference>
<name>A0A363D3P9_9BACT</name>
<evidence type="ECO:0000259" key="4">
    <source>
        <dbReference type="Pfam" id="PF25881"/>
    </source>
</evidence>
<dbReference type="RefSeq" id="WP_108558255.1">
    <property type="nucleotide sequence ID" value="NZ_MUXE01000003.1"/>
</dbReference>
<evidence type="ECO:0000313" key="7">
    <source>
        <dbReference type="Proteomes" id="UP000251135"/>
    </source>
</evidence>
<sequence>MKKLLLFLPICLIYFTGCFQEKKETKFYGNVDVRTVSLAFRVSGRVETLNFDEGQKLKKGDIIATLENSIFKENLNQINAQIKLQEIQIAKLEKGYRIEEIEKAKAKLNEVKSNLDKTNKDFKRAEELSKTKSISVQTYDDAKAISLNLQAQYEYAKSSLEQLQNGYEKEDILSAKATLESLKAQRNILQINYNDTVLYSPVDGTIITKVFEIGSIVNTPQTIVEIAKSDDYWVRSYLSEKYLGIVKEGMKAIIKTDSNKTYEGVVSFVSPLAEFTPKTVQTEDLRTDLVYRFRIIVNNVDDNLKQGMPVTISFPEINL</sequence>
<dbReference type="SUPFAM" id="SSF111369">
    <property type="entry name" value="HlyD-like secretion proteins"/>
    <property type="match status" value="3"/>
</dbReference>
<comment type="subcellular location">
    <subcellularLocation>
        <location evidence="1">Cell envelope</location>
    </subcellularLocation>
</comment>
<dbReference type="InterPro" id="IPR050465">
    <property type="entry name" value="UPF0194_transport"/>
</dbReference>
<protein>
    <submittedName>
        <fullName evidence="6">Uncharacterized protein</fullName>
    </submittedName>
</protein>
<evidence type="ECO:0000259" key="5">
    <source>
        <dbReference type="Pfam" id="PF25990"/>
    </source>
</evidence>
<dbReference type="InterPro" id="IPR059052">
    <property type="entry name" value="HH_YbhG-like"/>
</dbReference>